<evidence type="ECO:0000313" key="1">
    <source>
        <dbReference type="EMBL" id="AUO19087.1"/>
    </source>
</evidence>
<dbReference type="InterPro" id="IPR001387">
    <property type="entry name" value="Cro/C1-type_HTH"/>
</dbReference>
<dbReference type="Proteomes" id="UP000235589">
    <property type="component" value="Chromosome"/>
</dbReference>
<proteinExistence type="predicted"/>
<dbReference type="GO" id="GO:0003677">
    <property type="term" value="F:DNA binding"/>
    <property type="evidence" value="ECO:0007669"/>
    <property type="project" value="InterPro"/>
</dbReference>
<dbReference type="RefSeq" id="WP_102365318.1">
    <property type="nucleotide sequence ID" value="NZ_CP020991.1"/>
</dbReference>
<dbReference type="Gene3D" id="1.10.260.40">
    <property type="entry name" value="lambda repressor-like DNA-binding domains"/>
    <property type="match status" value="1"/>
</dbReference>
<accession>A0A2K9P1D7</accession>
<dbReference type="KEGG" id="mpec:B9O19_00913"/>
<dbReference type="AlphaFoldDB" id="A0A2K9P1D7"/>
<reference evidence="1 2" key="1">
    <citation type="submission" date="2017-04" db="EMBL/GenBank/DDBJ databases">
        <title>Monoglobus pectinilyticus 14 draft genome.</title>
        <authorList>
            <person name="Kim C."/>
            <person name="Rosendale D.I."/>
            <person name="Kelly W.J."/>
            <person name="Tannock G.W."/>
            <person name="Patchett M.L."/>
            <person name="Jordens J.Z."/>
        </authorList>
    </citation>
    <scope>NUCLEOTIDE SEQUENCE [LARGE SCALE GENOMIC DNA]</scope>
    <source>
        <strain evidence="1 2">14</strain>
    </source>
</reference>
<dbReference type="SUPFAM" id="SSF47413">
    <property type="entry name" value="lambda repressor-like DNA-binding domains"/>
    <property type="match status" value="1"/>
</dbReference>
<dbReference type="EMBL" id="CP020991">
    <property type="protein sequence ID" value="AUO19087.1"/>
    <property type="molecule type" value="Genomic_DNA"/>
</dbReference>
<gene>
    <name evidence="1" type="ORF">B9O19_00913</name>
</gene>
<name>A0A2K9P1D7_9FIRM</name>
<dbReference type="GeneID" id="98062330"/>
<dbReference type="CDD" id="cd00093">
    <property type="entry name" value="HTH_XRE"/>
    <property type="match status" value="1"/>
</dbReference>
<sequence length="130" mass="15438">MVILTEEEKQEMCIELADHLPKIRELLKLSQKAFGERCGISTPRMSVIENKHFVMTWSQLTSIMFVIVCNQKTKEYFFTNSLLGPKFLQFIQQKEENSVPDVNIMVDEVYVNRYKKQFFDEYIKIMDNNN</sequence>
<dbReference type="InterPro" id="IPR010982">
    <property type="entry name" value="Lambda_DNA-bd_dom_sf"/>
</dbReference>
<keyword evidence="2" id="KW-1185">Reference proteome</keyword>
<organism evidence="1 2">
    <name type="scientific">Monoglobus pectinilyticus</name>
    <dbReference type="NCBI Taxonomy" id="1981510"/>
    <lineage>
        <taxon>Bacteria</taxon>
        <taxon>Bacillati</taxon>
        <taxon>Bacillota</taxon>
        <taxon>Clostridia</taxon>
        <taxon>Monoglobales</taxon>
        <taxon>Monoglobaceae</taxon>
        <taxon>Monoglobus</taxon>
    </lineage>
</organism>
<protein>
    <submittedName>
        <fullName evidence="1">Uncharacterized protein</fullName>
    </submittedName>
</protein>
<evidence type="ECO:0000313" key="2">
    <source>
        <dbReference type="Proteomes" id="UP000235589"/>
    </source>
</evidence>